<dbReference type="InterPro" id="IPR056924">
    <property type="entry name" value="SH3_Tf2-1"/>
</dbReference>
<dbReference type="OrthoDB" id="1939135at2759"/>
<evidence type="ECO:0000313" key="4">
    <source>
        <dbReference type="Proteomes" id="UP000765509"/>
    </source>
</evidence>
<accession>A0A9Q3EC91</accession>
<feature type="domain" description="Tf2-1-like SH3-like" evidence="2">
    <location>
        <begin position="20"/>
        <end position="81"/>
    </location>
</feature>
<dbReference type="PANTHER" id="PTHR46148">
    <property type="entry name" value="CHROMO DOMAIN-CONTAINING PROTEIN"/>
    <property type="match status" value="1"/>
</dbReference>
<dbReference type="AlphaFoldDB" id="A0A9Q3EC91"/>
<feature type="region of interest" description="Disordered" evidence="1">
    <location>
        <begin position="1"/>
        <end position="21"/>
    </location>
</feature>
<protein>
    <recommendedName>
        <fullName evidence="2">Tf2-1-like SH3-like domain-containing protein</fullName>
    </recommendedName>
</protein>
<comment type="caution">
    <text evidence="3">The sequence shown here is derived from an EMBL/GenBank/DDBJ whole genome shotgun (WGS) entry which is preliminary data.</text>
</comment>
<sequence>MQFMRYPDRNRTIPPDFQPGDRVWLASKKRKTTRPTKKLSERCLGPFEVLKRIGSHAYHHMLPQQWKSVHPEFHVFLLQPVKKLNIPN</sequence>
<name>A0A9Q3EC91_9BASI</name>
<dbReference type="PANTHER" id="PTHR46148:SF52">
    <property type="entry name" value="OS04G0603800 PROTEIN"/>
    <property type="match status" value="1"/>
</dbReference>
<evidence type="ECO:0000259" key="2">
    <source>
        <dbReference type="Pfam" id="PF24626"/>
    </source>
</evidence>
<reference evidence="3" key="1">
    <citation type="submission" date="2021-03" db="EMBL/GenBank/DDBJ databases">
        <title>Draft genome sequence of rust myrtle Austropuccinia psidii MF-1, a brazilian biotype.</title>
        <authorList>
            <person name="Quecine M.C."/>
            <person name="Pachon D.M.R."/>
            <person name="Bonatelli M.L."/>
            <person name="Correr F.H."/>
            <person name="Franceschini L.M."/>
            <person name="Leite T.F."/>
            <person name="Margarido G.R.A."/>
            <person name="Almeida C.A."/>
            <person name="Ferrarezi J.A."/>
            <person name="Labate C.A."/>
        </authorList>
    </citation>
    <scope>NUCLEOTIDE SEQUENCE</scope>
    <source>
        <strain evidence="3">MF-1</strain>
    </source>
</reference>
<dbReference type="Pfam" id="PF24626">
    <property type="entry name" value="SH3_Tf2-1"/>
    <property type="match status" value="1"/>
</dbReference>
<dbReference type="EMBL" id="AVOT02026800">
    <property type="protein sequence ID" value="MBW0518684.1"/>
    <property type="molecule type" value="Genomic_DNA"/>
</dbReference>
<feature type="compositionally biased region" description="Basic and acidic residues" evidence="1">
    <location>
        <begin position="1"/>
        <end position="11"/>
    </location>
</feature>
<keyword evidence="4" id="KW-1185">Reference proteome</keyword>
<gene>
    <name evidence="3" type="ORF">O181_058399</name>
</gene>
<proteinExistence type="predicted"/>
<organism evidence="3 4">
    <name type="scientific">Austropuccinia psidii MF-1</name>
    <dbReference type="NCBI Taxonomy" id="1389203"/>
    <lineage>
        <taxon>Eukaryota</taxon>
        <taxon>Fungi</taxon>
        <taxon>Dikarya</taxon>
        <taxon>Basidiomycota</taxon>
        <taxon>Pucciniomycotina</taxon>
        <taxon>Pucciniomycetes</taxon>
        <taxon>Pucciniales</taxon>
        <taxon>Sphaerophragmiaceae</taxon>
        <taxon>Austropuccinia</taxon>
    </lineage>
</organism>
<evidence type="ECO:0000256" key="1">
    <source>
        <dbReference type="SAM" id="MobiDB-lite"/>
    </source>
</evidence>
<evidence type="ECO:0000313" key="3">
    <source>
        <dbReference type="EMBL" id="MBW0518684.1"/>
    </source>
</evidence>
<dbReference type="Proteomes" id="UP000765509">
    <property type="component" value="Unassembled WGS sequence"/>
</dbReference>